<dbReference type="Gene3D" id="3.30.420.510">
    <property type="match status" value="1"/>
</dbReference>
<feature type="domain" description="Damage-control phosphatase ARMT1-like metal-binding" evidence="16">
    <location>
        <begin position="460"/>
        <end position="762"/>
    </location>
</feature>
<evidence type="ECO:0000313" key="17">
    <source>
        <dbReference type="Proteomes" id="UP001652625"/>
    </source>
</evidence>
<name>A0ABM4B6A3_HYDVU</name>
<dbReference type="Gene3D" id="3.30.420.40">
    <property type="match status" value="1"/>
</dbReference>
<gene>
    <name evidence="18" type="primary">LOC101239525</name>
</gene>
<keyword evidence="11" id="KW-0944">Nitration</keyword>
<comment type="function">
    <text evidence="15">Phosphatase which shows a preference for 4'-phosphopantetheine and its oxidatively damaged forms (sulfonate or S-sulfonate), providing strong indirect evidence that the phosphatase activity pre-empts damage in the coenzyme A (CoA) pathway. Hydrolyzing excess 4'-phosphopantetheine could constitute a directed overflow mechanism to prevent its oxidation to the S-sulfonate, sulfonate, or other forms. Hydrolyzing 4'-phosphopantetheine sulfonate or S-sulfonate would forestall their conversion to inactive forms of CoA and acyl carrier protein. May play a role in the physiological regulation of CoA intracellular levels.</text>
</comment>
<keyword evidence="10" id="KW-0173">Coenzyme A biosynthesis</keyword>
<evidence type="ECO:0000256" key="4">
    <source>
        <dbReference type="ARBA" id="ARBA00019490"/>
    </source>
</evidence>
<dbReference type="RefSeq" id="XP_065644371.1">
    <property type="nucleotide sequence ID" value="XM_065788299.1"/>
</dbReference>
<keyword evidence="9" id="KW-0067">ATP-binding</keyword>
<comment type="cofactor">
    <cofactor evidence="1">
        <name>Mn(2+)</name>
        <dbReference type="ChEBI" id="CHEBI:29035"/>
    </cofactor>
</comment>
<evidence type="ECO:0000256" key="3">
    <source>
        <dbReference type="ARBA" id="ARBA00011388"/>
    </source>
</evidence>
<dbReference type="GeneID" id="101239525"/>
<dbReference type="PANTHER" id="PTHR12280:SF20">
    <property type="entry name" value="4'-PHOSPHOPANTETHEINE PHOSPHATASE"/>
    <property type="match status" value="1"/>
</dbReference>
<evidence type="ECO:0000256" key="7">
    <source>
        <dbReference type="ARBA" id="ARBA00022741"/>
    </source>
</evidence>
<evidence type="ECO:0000256" key="12">
    <source>
        <dbReference type="ARBA" id="ARBA00023211"/>
    </source>
</evidence>
<evidence type="ECO:0000256" key="15">
    <source>
        <dbReference type="ARBA" id="ARBA00046055"/>
    </source>
</evidence>
<sequence length="776" mass="87222">MAINSLHESYAKSIELPQSEVFRNLSSAKRFAIDIGGSLAKIAYLAEVENKRPRHYSKSYDSSADELNDKKVPLYTVEEQVERRDRIHFVKFETKYIEDSLDFIQKNLMHSGNRNISIKATGGGAHKYKELIRTKLNVEVEKLDEMQCLISGCNFLLSNVPNECFQFHQKDGSAEPEYLFKNLVGEDVFPYLLVNIGSGVSIIKVESNETFERIGGTSTGGGTFWGLGSLLTDAKGFDELLSMAAEGKTKNINMLVKDIYGGAYSEMNLPGDLTASSFGKAARASRDQSTSLLTSARFRPQDIAKALLQMVSNDIGQISSLYAQLHNLKRIVFGGYFIRGHPVTMHTISFAINFFSKGKLHALFMRHEGYLGAIGAFLSTSFPHNDSSCWLENLAGSSAFPENNEISTSKFGKFELDRIRFKVEPCPLLVNCSEYKPDLFDLGSEEIGRAYWIHVFEKGIDSFVEKAIQSQSGQSDAEQRGAEFKKQFLERLNILKVAPYSFGQLTVRSLLDTRDQFLAAFSFCDPYLQIKQAENEQALLLLRQHLKFVDSLNIEARQIELIEGLVSGNIFDWGALESVKHLENPLFGLKQAKEKIQKRPWLTDDVDSWLTRFKEEPHKLAIIFTDNSGVDILLGVIPFVRELLKRGTKVVLAANSYPAINDVIYSELIIVCERVAEMCPIIRNALSDEMLCIMETGSSSACLDLLRIEIKLAAVMRNADLILLEGMGRCIHTNYMAEFKCEVIRCAVLKNPWLAERLGGKLFDVIFKYTRPSLNS</sequence>
<dbReference type="Pfam" id="PF03630">
    <property type="entry name" value="Fumble"/>
    <property type="match status" value="1"/>
</dbReference>
<keyword evidence="7" id="KW-0547">Nucleotide-binding</keyword>
<proteinExistence type="predicted"/>
<evidence type="ECO:0000256" key="8">
    <source>
        <dbReference type="ARBA" id="ARBA00022801"/>
    </source>
</evidence>
<evidence type="ECO:0000256" key="6">
    <source>
        <dbReference type="ARBA" id="ARBA00022723"/>
    </source>
</evidence>
<dbReference type="InterPro" id="IPR036075">
    <property type="entry name" value="ARMT-1-like_metal-bd_sf"/>
</dbReference>
<keyword evidence="6" id="KW-0479">Metal-binding</keyword>
<keyword evidence="8" id="KW-0378">Hydrolase</keyword>
<organism evidence="17 18">
    <name type="scientific">Hydra vulgaris</name>
    <name type="common">Hydra</name>
    <name type="synonym">Hydra attenuata</name>
    <dbReference type="NCBI Taxonomy" id="6087"/>
    <lineage>
        <taxon>Eukaryota</taxon>
        <taxon>Metazoa</taxon>
        <taxon>Cnidaria</taxon>
        <taxon>Hydrozoa</taxon>
        <taxon>Hydroidolina</taxon>
        <taxon>Anthoathecata</taxon>
        <taxon>Aplanulata</taxon>
        <taxon>Hydridae</taxon>
        <taxon>Hydra</taxon>
    </lineage>
</organism>
<keyword evidence="12" id="KW-0464">Manganese</keyword>
<dbReference type="PANTHER" id="PTHR12280">
    <property type="entry name" value="PANTOTHENATE KINASE"/>
    <property type="match status" value="1"/>
</dbReference>
<comment type="subunit">
    <text evidence="3">Homodimer. Interacts with PKM.</text>
</comment>
<evidence type="ECO:0000256" key="11">
    <source>
        <dbReference type="ARBA" id="ARBA00023074"/>
    </source>
</evidence>
<dbReference type="Pfam" id="PF01937">
    <property type="entry name" value="ARMT1-like_dom"/>
    <property type="match status" value="1"/>
</dbReference>
<dbReference type="Proteomes" id="UP001652625">
    <property type="component" value="Chromosome 01"/>
</dbReference>
<evidence type="ECO:0000313" key="18">
    <source>
        <dbReference type="RefSeq" id="XP_065644371.1"/>
    </source>
</evidence>
<evidence type="ECO:0000259" key="16">
    <source>
        <dbReference type="Pfam" id="PF01937"/>
    </source>
</evidence>
<comment type="cofactor">
    <cofactor evidence="2">
        <name>Ni(2+)</name>
        <dbReference type="ChEBI" id="CHEBI:49786"/>
    </cofactor>
</comment>
<evidence type="ECO:0000256" key="2">
    <source>
        <dbReference type="ARBA" id="ARBA00001967"/>
    </source>
</evidence>
<reference evidence="18" key="2">
    <citation type="submission" date="2025-08" db="UniProtKB">
        <authorList>
            <consortium name="RefSeq"/>
        </authorList>
    </citation>
    <scope>IDENTIFICATION</scope>
</reference>
<keyword evidence="17" id="KW-1185">Reference proteome</keyword>
<accession>A0ABM4B6A3</accession>
<evidence type="ECO:0000256" key="10">
    <source>
        <dbReference type="ARBA" id="ARBA00022993"/>
    </source>
</evidence>
<dbReference type="Gene3D" id="1.20.1700.10">
    <property type="entry name" value="AF1104-like"/>
    <property type="match status" value="1"/>
</dbReference>
<comment type="catalytic activity">
    <reaction evidence="13">
        <text>(R)-4'-phospho-S-sulfopantetheine + H2O = (R)-S-sulfopantetheine + phosphate</text>
        <dbReference type="Rhea" id="RHEA:68340"/>
        <dbReference type="ChEBI" id="CHEBI:15377"/>
        <dbReference type="ChEBI" id="CHEBI:43474"/>
        <dbReference type="ChEBI" id="CHEBI:177302"/>
        <dbReference type="ChEBI" id="CHEBI:177303"/>
    </reaction>
    <physiologicalReaction direction="left-to-right" evidence="13">
        <dbReference type="Rhea" id="RHEA:68341"/>
    </physiologicalReaction>
</comment>
<evidence type="ECO:0000256" key="1">
    <source>
        <dbReference type="ARBA" id="ARBA00001936"/>
    </source>
</evidence>
<evidence type="ECO:0000256" key="5">
    <source>
        <dbReference type="ARBA" id="ARBA00022596"/>
    </source>
</evidence>
<dbReference type="InterPro" id="IPR043129">
    <property type="entry name" value="ATPase_NBD"/>
</dbReference>
<reference evidence="17" key="1">
    <citation type="submission" date="2025-05" db="UniProtKB">
        <authorList>
            <consortium name="RefSeq"/>
        </authorList>
    </citation>
    <scope>NUCLEOTIDE SEQUENCE [LARGE SCALE GENOMIC DNA]</scope>
</reference>
<dbReference type="InterPro" id="IPR004567">
    <property type="entry name" value="Type_II_PanK"/>
</dbReference>
<dbReference type="CDD" id="cd24123">
    <property type="entry name" value="ASKHA_NBD_PanK-II_Pank4"/>
    <property type="match status" value="1"/>
</dbReference>
<protein>
    <recommendedName>
        <fullName evidence="4">4'-phosphopantetheine phosphatase</fullName>
    </recommendedName>
    <alternativeName>
        <fullName evidence="14">Inactive pantothenic acid kinase 4</fullName>
    </alternativeName>
</protein>
<keyword evidence="5" id="KW-0533">Nickel</keyword>
<dbReference type="Gene3D" id="3.40.50.10880">
    <property type="entry name" value="Uncharacterised protein PF01937, DUF89, domain 3"/>
    <property type="match status" value="1"/>
</dbReference>
<evidence type="ECO:0000256" key="9">
    <source>
        <dbReference type="ARBA" id="ARBA00022840"/>
    </source>
</evidence>
<evidence type="ECO:0000256" key="14">
    <source>
        <dbReference type="ARBA" id="ARBA00032948"/>
    </source>
</evidence>
<evidence type="ECO:0000256" key="13">
    <source>
        <dbReference type="ARBA" id="ARBA00029347"/>
    </source>
</evidence>
<dbReference type="InterPro" id="IPR002791">
    <property type="entry name" value="ARMT1-like_metal-bd"/>
</dbReference>
<dbReference type="SUPFAM" id="SSF53067">
    <property type="entry name" value="Actin-like ATPase domain"/>
    <property type="match status" value="2"/>
</dbReference>
<dbReference type="InterPro" id="IPR035073">
    <property type="entry name" value="At2g17340_3_helix_bundle"/>
</dbReference>
<dbReference type="NCBIfam" id="TIGR00555">
    <property type="entry name" value="panK_eukar"/>
    <property type="match status" value="1"/>
</dbReference>
<dbReference type="SUPFAM" id="SSF111321">
    <property type="entry name" value="AF1104-like"/>
    <property type="match status" value="1"/>
</dbReference>